<dbReference type="Proteomes" id="UP001627154">
    <property type="component" value="Unassembled WGS sequence"/>
</dbReference>
<dbReference type="EMBL" id="JBJJXI010000080">
    <property type="protein sequence ID" value="KAL3395540.1"/>
    <property type="molecule type" value="Genomic_DNA"/>
</dbReference>
<dbReference type="PRINTS" id="PR00081">
    <property type="entry name" value="GDHRDH"/>
</dbReference>
<feature type="transmembrane region" description="Helical" evidence="13">
    <location>
        <begin position="7"/>
        <end position="26"/>
    </location>
</feature>
<keyword evidence="7" id="KW-0443">Lipid metabolism</keyword>
<evidence type="ECO:0000256" key="10">
    <source>
        <dbReference type="ARBA" id="ARBA00068717"/>
    </source>
</evidence>
<evidence type="ECO:0000256" key="1">
    <source>
        <dbReference type="ARBA" id="ARBA00004141"/>
    </source>
</evidence>
<comment type="caution">
    <text evidence="14">The sequence shown here is derived from an EMBL/GenBank/DDBJ whole genome shotgun (WGS) entry which is preliminary data.</text>
</comment>
<evidence type="ECO:0000256" key="12">
    <source>
        <dbReference type="RuleBase" id="RU000363"/>
    </source>
</evidence>
<dbReference type="PROSITE" id="PS00061">
    <property type="entry name" value="ADH_SHORT"/>
    <property type="match status" value="1"/>
</dbReference>
<dbReference type="SUPFAM" id="SSF51735">
    <property type="entry name" value="NAD(P)-binding Rossmann-fold domains"/>
    <property type="match status" value="1"/>
</dbReference>
<evidence type="ECO:0000256" key="8">
    <source>
        <dbReference type="ARBA" id="ARBA00023136"/>
    </source>
</evidence>
<comment type="function">
    <text evidence="9">Catalyzes the reduction of all-trans-retinal to all-trans-retinol in the presence of NADPH.</text>
</comment>
<evidence type="ECO:0000256" key="4">
    <source>
        <dbReference type="ARBA" id="ARBA00022857"/>
    </source>
</evidence>
<keyword evidence="8 13" id="KW-0472">Membrane</keyword>
<evidence type="ECO:0000256" key="5">
    <source>
        <dbReference type="ARBA" id="ARBA00022989"/>
    </source>
</evidence>
<evidence type="ECO:0000313" key="15">
    <source>
        <dbReference type="Proteomes" id="UP001627154"/>
    </source>
</evidence>
<evidence type="ECO:0000256" key="7">
    <source>
        <dbReference type="ARBA" id="ARBA00023098"/>
    </source>
</evidence>
<comment type="subcellular location">
    <subcellularLocation>
        <location evidence="1">Membrane</location>
        <topology evidence="1">Multi-pass membrane protein</topology>
    </subcellularLocation>
</comment>
<name>A0ABD2WRM9_9HYME</name>
<sequence length="310" mass="34076">MVRAYDGVLVIADVFVLLLKVFFYVVEGFYRFFFPVDEKSVAGEIVLVTGAGHGIGKELALKYASLGATVICWDINETSNAETVNEIKKLGGAAAHGYKCDVSQREDVMRVADEVKKEVGSVTILVNNAGIMPCHPFLDHTPEEIKKMFDINVMAHFWMLQAFLPDMLAKNHGHVVALSSMAGIIGVTNLVPYCATKFAVRGMMEALSEELRVATSCGGTNSNIQFTIIYPYMVDTGLCKKPKIKFPSLMSVVSPKEAAAQIVRAQRRNTPELSIPSHWLSVNYFLRCFPEKAPRAVKDFLDSGVAADNS</sequence>
<evidence type="ECO:0000256" key="9">
    <source>
        <dbReference type="ARBA" id="ARBA00059620"/>
    </source>
</evidence>
<evidence type="ECO:0000256" key="6">
    <source>
        <dbReference type="ARBA" id="ARBA00023002"/>
    </source>
</evidence>
<dbReference type="Pfam" id="PF00106">
    <property type="entry name" value="adh_short"/>
    <property type="match status" value="1"/>
</dbReference>
<evidence type="ECO:0000313" key="14">
    <source>
        <dbReference type="EMBL" id="KAL3395540.1"/>
    </source>
</evidence>
<proteinExistence type="inferred from homology"/>
<keyword evidence="4" id="KW-0521">NADP</keyword>
<dbReference type="Gene3D" id="3.40.50.720">
    <property type="entry name" value="NAD(P)-binding Rossmann-like Domain"/>
    <property type="match status" value="1"/>
</dbReference>
<dbReference type="InterPro" id="IPR036291">
    <property type="entry name" value="NAD(P)-bd_dom_sf"/>
</dbReference>
<dbReference type="FunFam" id="3.40.50.720:FF:000131">
    <property type="entry name" value="Short-chain dehydrogenase/reductase 3"/>
    <property type="match status" value="1"/>
</dbReference>
<dbReference type="InterPro" id="IPR002347">
    <property type="entry name" value="SDR_fam"/>
</dbReference>
<dbReference type="CDD" id="cd05339">
    <property type="entry name" value="17beta-HSDXI-like_SDR_c"/>
    <property type="match status" value="1"/>
</dbReference>
<keyword evidence="15" id="KW-1185">Reference proteome</keyword>
<dbReference type="PANTHER" id="PTHR24322">
    <property type="entry name" value="PKSB"/>
    <property type="match status" value="1"/>
</dbReference>
<dbReference type="GO" id="GO:0052650">
    <property type="term" value="F:all-trans-retinol dehydrogenase (NADP+) activity"/>
    <property type="evidence" value="ECO:0007669"/>
    <property type="project" value="UniProtKB-ARBA"/>
</dbReference>
<reference evidence="14 15" key="1">
    <citation type="journal article" date="2024" name="bioRxiv">
        <title>A reference genome for Trichogramma kaykai: A tiny desert-dwelling parasitoid wasp with competing sex-ratio distorters.</title>
        <authorList>
            <person name="Culotta J."/>
            <person name="Lindsey A.R."/>
        </authorList>
    </citation>
    <scope>NUCLEOTIDE SEQUENCE [LARGE SCALE GENOMIC DNA]</scope>
    <source>
        <strain evidence="14 15">KSX58</strain>
    </source>
</reference>
<evidence type="ECO:0000256" key="2">
    <source>
        <dbReference type="ARBA" id="ARBA00006484"/>
    </source>
</evidence>
<dbReference type="PANTHER" id="PTHR24322:SF736">
    <property type="entry name" value="RETINOL DEHYDROGENASE 10"/>
    <property type="match status" value="1"/>
</dbReference>
<evidence type="ECO:0000256" key="11">
    <source>
        <dbReference type="ARBA" id="ARBA00082544"/>
    </source>
</evidence>
<accession>A0ABD2WRM9</accession>
<gene>
    <name evidence="14" type="ORF">TKK_010366</name>
</gene>
<keyword evidence="5 13" id="KW-1133">Transmembrane helix</keyword>
<dbReference type="GO" id="GO:0016020">
    <property type="term" value="C:membrane"/>
    <property type="evidence" value="ECO:0007669"/>
    <property type="project" value="UniProtKB-SubCell"/>
</dbReference>
<keyword evidence="3 13" id="KW-0812">Transmembrane</keyword>
<dbReference type="PRINTS" id="PR00080">
    <property type="entry name" value="SDRFAMILY"/>
</dbReference>
<organism evidence="14 15">
    <name type="scientific">Trichogramma kaykai</name>
    <dbReference type="NCBI Taxonomy" id="54128"/>
    <lineage>
        <taxon>Eukaryota</taxon>
        <taxon>Metazoa</taxon>
        <taxon>Ecdysozoa</taxon>
        <taxon>Arthropoda</taxon>
        <taxon>Hexapoda</taxon>
        <taxon>Insecta</taxon>
        <taxon>Pterygota</taxon>
        <taxon>Neoptera</taxon>
        <taxon>Endopterygota</taxon>
        <taxon>Hymenoptera</taxon>
        <taxon>Apocrita</taxon>
        <taxon>Proctotrupomorpha</taxon>
        <taxon>Chalcidoidea</taxon>
        <taxon>Trichogrammatidae</taxon>
        <taxon>Trichogramma</taxon>
    </lineage>
</organism>
<protein>
    <recommendedName>
        <fullName evidence="10">Short-chain dehydrogenase/reductase 3</fullName>
    </recommendedName>
    <alternativeName>
        <fullName evidence="11">Retinal short-chain dehydrogenase/reductase 1</fullName>
    </alternativeName>
</protein>
<dbReference type="InterPro" id="IPR020904">
    <property type="entry name" value="Sc_DH/Rdtase_CS"/>
</dbReference>
<evidence type="ECO:0000256" key="13">
    <source>
        <dbReference type="SAM" id="Phobius"/>
    </source>
</evidence>
<dbReference type="AlphaFoldDB" id="A0ABD2WRM9"/>
<evidence type="ECO:0000256" key="3">
    <source>
        <dbReference type="ARBA" id="ARBA00022692"/>
    </source>
</evidence>
<keyword evidence="6" id="KW-0560">Oxidoreductase</keyword>
<comment type="similarity">
    <text evidence="2 12">Belongs to the short-chain dehydrogenases/reductases (SDR) family.</text>
</comment>